<feature type="domain" description="EF-hand" evidence="2">
    <location>
        <begin position="47"/>
        <end position="82"/>
    </location>
</feature>
<accession>A0A0M0JZ81</accession>
<dbReference type="InterPro" id="IPR018247">
    <property type="entry name" value="EF_Hand_1_Ca_BS"/>
</dbReference>
<evidence type="ECO:0000313" key="4">
    <source>
        <dbReference type="Proteomes" id="UP000037460"/>
    </source>
</evidence>
<reference evidence="4" key="1">
    <citation type="journal article" date="2015" name="PLoS Genet.">
        <title>Genome Sequence and Transcriptome Analyses of Chrysochromulina tobin: Metabolic Tools for Enhanced Algal Fitness in the Prominent Order Prymnesiales (Haptophyceae).</title>
        <authorList>
            <person name="Hovde B.T."/>
            <person name="Deodato C.R."/>
            <person name="Hunsperger H.M."/>
            <person name="Ryken S.A."/>
            <person name="Yost W."/>
            <person name="Jha R.K."/>
            <person name="Patterson J."/>
            <person name="Monnat R.J. Jr."/>
            <person name="Barlow S.B."/>
            <person name="Starkenburg S.R."/>
            <person name="Cattolico R.A."/>
        </authorList>
    </citation>
    <scope>NUCLEOTIDE SEQUENCE</scope>
    <source>
        <strain evidence="4">CCMP291</strain>
    </source>
</reference>
<keyword evidence="1" id="KW-0106">Calcium</keyword>
<feature type="domain" description="EF-hand" evidence="2">
    <location>
        <begin position="167"/>
        <end position="202"/>
    </location>
</feature>
<dbReference type="Proteomes" id="UP000037460">
    <property type="component" value="Unassembled WGS sequence"/>
</dbReference>
<dbReference type="EMBL" id="JWZX01001972">
    <property type="protein sequence ID" value="KOO31632.1"/>
    <property type="molecule type" value="Genomic_DNA"/>
</dbReference>
<feature type="domain" description="EF-hand" evidence="2">
    <location>
        <begin position="83"/>
        <end position="118"/>
    </location>
</feature>
<dbReference type="CDD" id="cd00051">
    <property type="entry name" value="EFh"/>
    <property type="match status" value="3"/>
</dbReference>
<dbReference type="OrthoDB" id="191686at2759"/>
<evidence type="ECO:0000256" key="1">
    <source>
        <dbReference type="ARBA" id="ARBA00022837"/>
    </source>
</evidence>
<organism evidence="3 4">
    <name type="scientific">Chrysochromulina tobinii</name>
    <dbReference type="NCBI Taxonomy" id="1460289"/>
    <lineage>
        <taxon>Eukaryota</taxon>
        <taxon>Haptista</taxon>
        <taxon>Haptophyta</taxon>
        <taxon>Prymnesiophyceae</taxon>
        <taxon>Prymnesiales</taxon>
        <taxon>Chrysochromulinaceae</taxon>
        <taxon>Chrysochromulina</taxon>
    </lineage>
</organism>
<sequence>MFATGSAHSWGPENVCDAVFADHDVDGSGTVEYKEYVRYALRGALKRSHTRIIDIFKKWDADGSRMIEKAEFRRAVEEIGFDAPSEELNAIFDMIDMDGSGVVSYEELHALLRRGSDITLEKSLQDGVKGEIETEARLKIATRKDANERRGPIRAATVDELRKAISERYTRVMDLFKMFDKNGDGRVAKSEFRAALPLLGFDSSSASVIDNLFDSLDVDGSGSIDHIELNARLRQGADVALDEALQDGAMGEIVLEAKLKIAARTGLDDRGTSAPLEVVTVDALRQALVSGLTRVVEVFRMLDRNLDGIVTKKEFRAALPLLGFDGRNTTVVDQLFDELDVDQSGSVDYDELAARLEMRGASAQVREELRATFKTDEQKALESERYGHNPLAAKRTFWAPSGLGA</sequence>
<dbReference type="Pfam" id="PF13499">
    <property type="entry name" value="EF-hand_7"/>
    <property type="match status" value="3"/>
</dbReference>
<proteinExistence type="predicted"/>
<dbReference type="PROSITE" id="PS50222">
    <property type="entry name" value="EF_HAND_2"/>
    <property type="match status" value="7"/>
</dbReference>
<evidence type="ECO:0000259" key="2">
    <source>
        <dbReference type="PROSITE" id="PS50222"/>
    </source>
</evidence>
<evidence type="ECO:0000313" key="3">
    <source>
        <dbReference type="EMBL" id="KOO31632.1"/>
    </source>
</evidence>
<dbReference type="InterPro" id="IPR011992">
    <property type="entry name" value="EF-hand-dom_pair"/>
</dbReference>
<dbReference type="SMART" id="SM00054">
    <property type="entry name" value="EFh"/>
    <property type="match status" value="7"/>
</dbReference>
<name>A0A0M0JZ81_9EUKA</name>
<dbReference type="SUPFAM" id="SSF47473">
    <property type="entry name" value="EF-hand"/>
    <property type="match status" value="2"/>
</dbReference>
<dbReference type="PROSITE" id="PS00018">
    <property type="entry name" value="EF_HAND_1"/>
    <property type="match status" value="6"/>
</dbReference>
<dbReference type="GO" id="GO:0005509">
    <property type="term" value="F:calcium ion binding"/>
    <property type="evidence" value="ECO:0007669"/>
    <property type="project" value="InterPro"/>
</dbReference>
<dbReference type="InterPro" id="IPR002048">
    <property type="entry name" value="EF_hand_dom"/>
</dbReference>
<dbReference type="Gene3D" id="1.10.238.10">
    <property type="entry name" value="EF-hand"/>
    <property type="match status" value="3"/>
</dbReference>
<feature type="domain" description="EF-hand" evidence="2">
    <location>
        <begin position="327"/>
        <end position="362"/>
    </location>
</feature>
<dbReference type="AlphaFoldDB" id="A0A0M0JZ81"/>
<comment type="caution">
    <text evidence="3">The sequence shown here is derived from an EMBL/GenBank/DDBJ whole genome shotgun (WGS) entry which is preliminary data.</text>
</comment>
<keyword evidence="4" id="KW-1185">Reference proteome</keyword>
<dbReference type="InterPro" id="IPR052591">
    <property type="entry name" value="CML21-like"/>
</dbReference>
<gene>
    <name evidence="3" type="ORF">Ctob_010629</name>
</gene>
<protein>
    <submittedName>
        <fullName evidence="3">Ef hand family protein</fullName>
    </submittedName>
</protein>
<feature type="domain" description="EF-hand" evidence="2">
    <location>
        <begin position="11"/>
        <end position="46"/>
    </location>
</feature>
<dbReference type="PANTHER" id="PTHR23064">
    <property type="entry name" value="TROPONIN"/>
    <property type="match status" value="1"/>
</dbReference>
<feature type="domain" description="EF-hand" evidence="2">
    <location>
        <begin position="290"/>
        <end position="325"/>
    </location>
</feature>
<feature type="domain" description="EF-hand" evidence="2">
    <location>
        <begin position="204"/>
        <end position="239"/>
    </location>
</feature>